<proteinExistence type="predicted"/>
<dbReference type="EMBL" id="JBBBZM010000019">
    <property type="protein sequence ID" value="KAL0638707.1"/>
    <property type="molecule type" value="Genomic_DNA"/>
</dbReference>
<reference evidence="2 3" key="1">
    <citation type="submission" date="2024-02" db="EMBL/GenBank/DDBJ databases">
        <title>Discinaceae phylogenomics.</title>
        <authorList>
            <person name="Dirks A.C."/>
            <person name="James T.Y."/>
        </authorList>
    </citation>
    <scope>NUCLEOTIDE SEQUENCE [LARGE SCALE GENOMIC DNA]</scope>
    <source>
        <strain evidence="2 3">ACD0624</strain>
    </source>
</reference>
<feature type="domain" description="Ricin B lectin" evidence="1">
    <location>
        <begin position="72"/>
        <end position="145"/>
    </location>
</feature>
<comment type="caution">
    <text evidence="2">The sequence shown here is derived from an EMBL/GenBank/DDBJ whole genome shotgun (WGS) entry which is preliminary data.</text>
</comment>
<evidence type="ECO:0000259" key="1">
    <source>
        <dbReference type="Pfam" id="PF14200"/>
    </source>
</evidence>
<name>A0ABR3GS07_9PEZI</name>
<dbReference type="SUPFAM" id="SSF50370">
    <property type="entry name" value="Ricin B-like lectins"/>
    <property type="match status" value="1"/>
</dbReference>
<gene>
    <name evidence="2" type="ORF">Q9L58_002285</name>
</gene>
<dbReference type="Gene3D" id="2.80.10.50">
    <property type="match status" value="1"/>
</dbReference>
<dbReference type="Pfam" id="PF14200">
    <property type="entry name" value="RicinB_lectin_2"/>
    <property type="match status" value="1"/>
</dbReference>
<organism evidence="2 3">
    <name type="scientific">Discina gigas</name>
    <dbReference type="NCBI Taxonomy" id="1032678"/>
    <lineage>
        <taxon>Eukaryota</taxon>
        <taxon>Fungi</taxon>
        <taxon>Dikarya</taxon>
        <taxon>Ascomycota</taxon>
        <taxon>Pezizomycotina</taxon>
        <taxon>Pezizomycetes</taxon>
        <taxon>Pezizales</taxon>
        <taxon>Discinaceae</taxon>
        <taxon>Discina</taxon>
    </lineage>
</organism>
<dbReference type="CDD" id="cd00161">
    <property type="entry name" value="beta-trefoil_Ricin-like"/>
    <property type="match status" value="1"/>
</dbReference>
<sequence>MPNPTPATFTAGPYVIRNCKTSTVVHIQYPDASHQGTSVQAFQQDEGQFKDQQIWWIEPLADYDSGTEKGLVCSITSPGSGKALDANPESGWVQANQYHGHPWQRWRLQAVTDPDNGVVSFNIINVLNDKALDIYGNYPHSGAWVNIQPFSPERSHNRWALEIPVVGFPPGWFHMQNVGSGDLLSHDYGHNPPAFFAPPDSPVESQHQRHWQFQWTLSHSKCYKSGTSGERNSWYIINRQTRLPLSPHFGTMEEKDFASRNDKLAWKLELDPLCNWKITNRATSCLLQQMSGKRSVGCTDQVFTHSGGSQSWIMRFMATARIYVFRDLMVSRLAANLFPLIADLELSLLSGLRICSNRRAACSDFARDFESFVVQVG</sequence>
<dbReference type="Proteomes" id="UP001447188">
    <property type="component" value="Unassembled WGS sequence"/>
</dbReference>
<evidence type="ECO:0000313" key="2">
    <source>
        <dbReference type="EMBL" id="KAL0638707.1"/>
    </source>
</evidence>
<keyword evidence="3" id="KW-1185">Reference proteome</keyword>
<accession>A0ABR3GS07</accession>
<evidence type="ECO:0000313" key="3">
    <source>
        <dbReference type="Proteomes" id="UP001447188"/>
    </source>
</evidence>
<dbReference type="InterPro" id="IPR000772">
    <property type="entry name" value="Ricin_B_lectin"/>
</dbReference>
<protein>
    <recommendedName>
        <fullName evidence="1">Ricin B lectin domain-containing protein</fullName>
    </recommendedName>
</protein>
<dbReference type="InterPro" id="IPR035992">
    <property type="entry name" value="Ricin_B-like_lectins"/>
</dbReference>